<dbReference type="InterPro" id="IPR029058">
    <property type="entry name" value="AB_hydrolase_fold"/>
</dbReference>
<gene>
    <name evidence="1" type="ORF">DWX92_03920</name>
</gene>
<protein>
    <recommendedName>
        <fullName evidence="3">Peptidase S10</fullName>
    </recommendedName>
</protein>
<dbReference type="Proteomes" id="UP000285274">
    <property type="component" value="Unassembled WGS sequence"/>
</dbReference>
<dbReference type="AlphaFoldDB" id="A0A412J4V1"/>
<comment type="caution">
    <text evidence="1">The sequence shown here is derived from an EMBL/GenBank/DDBJ whole genome shotgun (WGS) entry which is preliminary data.</text>
</comment>
<dbReference type="EMBL" id="QRVM01000011">
    <property type="protein sequence ID" value="RGS47625.1"/>
    <property type="molecule type" value="Genomic_DNA"/>
</dbReference>
<accession>A0A412J4V1</accession>
<reference evidence="1 2" key="1">
    <citation type="submission" date="2018-08" db="EMBL/GenBank/DDBJ databases">
        <title>A genome reference for cultivated species of the human gut microbiota.</title>
        <authorList>
            <person name="Zou Y."/>
            <person name="Xue W."/>
            <person name="Luo G."/>
        </authorList>
    </citation>
    <scope>NUCLEOTIDE SEQUENCE [LARGE SCALE GENOMIC DNA]</scope>
    <source>
        <strain evidence="1 2">AF22-10AC</strain>
    </source>
</reference>
<dbReference type="SUPFAM" id="SSF53474">
    <property type="entry name" value="alpha/beta-Hydrolases"/>
    <property type="match status" value="1"/>
</dbReference>
<proteinExistence type="predicted"/>
<evidence type="ECO:0000313" key="2">
    <source>
        <dbReference type="Proteomes" id="UP000285274"/>
    </source>
</evidence>
<evidence type="ECO:0000313" key="1">
    <source>
        <dbReference type="EMBL" id="RGS47625.1"/>
    </source>
</evidence>
<evidence type="ECO:0008006" key="3">
    <source>
        <dbReference type="Google" id="ProtNLM"/>
    </source>
</evidence>
<dbReference type="RefSeq" id="WP_147334683.1">
    <property type="nucleotide sequence ID" value="NZ_QRVM01000011.1"/>
</dbReference>
<sequence>MDDATADRYDTFFYAAFTGDLLPKLNVKLDRNFIPGTDYYMHWDKEEKKGTTAEELRYALTRRPGMRAFFANGWFDLCTEFGYAWHTMDHAGLPSDRVFWKGYQSGHMIYLGEDNVHELCSDIRDFIQGKNPKSQF</sequence>
<organism evidence="1 2">
    <name type="scientific">Holdemanella biformis</name>
    <dbReference type="NCBI Taxonomy" id="1735"/>
    <lineage>
        <taxon>Bacteria</taxon>
        <taxon>Bacillati</taxon>
        <taxon>Bacillota</taxon>
        <taxon>Erysipelotrichia</taxon>
        <taxon>Erysipelotrichales</taxon>
        <taxon>Erysipelotrichaceae</taxon>
        <taxon>Holdemanella</taxon>
    </lineage>
</organism>
<name>A0A412J4V1_9FIRM</name>